<evidence type="ECO:0000256" key="1">
    <source>
        <dbReference type="ARBA" id="ARBA00001974"/>
    </source>
</evidence>
<keyword evidence="5" id="KW-0560">Oxidoreductase</keyword>
<evidence type="ECO:0000256" key="3">
    <source>
        <dbReference type="ARBA" id="ARBA00022630"/>
    </source>
</evidence>
<comment type="cofactor">
    <cofactor evidence="1">
        <name>FAD</name>
        <dbReference type="ChEBI" id="CHEBI:57692"/>
    </cofactor>
</comment>
<evidence type="ECO:0000256" key="5">
    <source>
        <dbReference type="ARBA" id="ARBA00023002"/>
    </source>
</evidence>
<keyword evidence="7" id="KW-1185">Reference proteome</keyword>
<dbReference type="PANTHER" id="PTHR42877">
    <property type="entry name" value="L-ORNITHINE N(5)-MONOOXYGENASE-RELATED"/>
    <property type="match status" value="1"/>
</dbReference>
<accession>A0A1L9TNN9</accession>
<dbReference type="SUPFAM" id="SSF51905">
    <property type="entry name" value="FAD/NAD(P)-binding domain"/>
    <property type="match status" value="1"/>
</dbReference>
<dbReference type="GeneID" id="63767942"/>
<keyword evidence="4" id="KW-0274">FAD</keyword>
<evidence type="ECO:0000313" key="7">
    <source>
        <dbReference type="Proteomes" id="UP000184356"/>
    </source>
</evidence>
<name>A0A1L9TNN9_9EURO</name>
<dbReference type="STRING" id="1036612.A0A1L9TNN9"/>
<dbReference type="InterPro" id="IPR036188">
    <property type="entry name" value="FAD/NAD-bd_sf"/>
</dbReference>
<dbReference type="GO" id="GO:0050661">
    <property type="term" value="F:NADP binding"/>
    <property type="evidence" value="ECO:0007669"/>
    <property type="project" value="InterPro"/>
</dbReference>
<dbReference type="Proteomes" id="UP000184356">
    <property type="component" value="Unassembled WGS sequence"/>
</dbReference>
<dbReference type="InterPro" id="IPR020946">
    <property type="entry name" value="Flavin_mOase-like"/>
</dbReference>
<evidence type="ECO:0000313" key="6">
    <source>
        <dbReference type="EMBL" id="OJJ61034.1"/>
    </source>
</evidence>
<dbReference type="InterPro" id="IPR051209">
    <property type="entry name" value="FAD-bind_Monooxygenase_sf"/>
</dbReference>
<keyword evidence="3" id="KW-0285">Flavoprotein</keyword>
<dbReference type="VEuPathDB" id="FungiDB:ASPSYDRAFT_87594"/>
<dbReference type="AlphaFoldDB" id="A0A1L9TNN9"/>
<protein>
    <recommendedName>
        <fullName evidence="8">FAD/NAD(P)-binding domain-containing protein</fullName>
    </recommendedName>
</protein>
<dbReference type="Pfam" id="PF00743">
    <property type="entry name" value="FMO-like"/>
    <property type="match status" value="1"/>
</dbReference>
<dbReference type="OrthoDB" id="74360at2759"/>
<proteinExistence type="inferred from homology"/>
<dbReference type="Gene3D" id="3.50.50.60">
    <property type="entry name" value="FAD/NAD(P)-binding domain"/>
    <property type="match status" value="2"/>
</dbReference>
<evidence type="ECO:0008006" key="8">
    <source>
        <dbReference type="Google" id="ProtNLM"/>
    </source>
</evidence>
<dbReference type="EMBL" id="KV878584">
    <property type="protein sequence ID" value="OJJ61034.1"/>
    <property type="molecule type" value="Genomic_DNA"/>
</dbReference>
<gene>
    <name evidence="6" type="ORF">ASPSYDRAFT_87594</name>
</gene>
<comment type="similarity">
    <text evidence="2">Belongs to the FAD-binding monooxygenase family.</text>
</comment>
<dbReference type="GO" id="GO:0004499">
    <property type="term" value="F:N,N-dimethylaniline monooxygenase activity"/>
    <property type="evidence" value="ECO:0007669"/>
    <property type="project" value="InterPro"/>
</dbReference>
<organism evidence="6 7">
    <name type="scientific">Aspergillus sydowii CBS 593.65</name>
    <dbReference type="NCBI Taxonomy" id="1036612"/>
    <lineage>
        <taxon>Eukaryota</taxon>
        <taxon>Fungi</taxon>
        <taxon>Dikarya</taxon>
        <taxon>Ascomycota</taxon>
        <taxon>Pezizomycotina</taxon>
        <taxon>Eurotiomycetes</taxon>
        <taxon>Eurotiomycetidae</taxon>
        <taxon>Eurotiales</taxon>
        <taxon>Aspergillaceae</taxon>
        <taxon>Aspergillus</taxon>
        <taxon>Aspergillus subgen. Nidulantes</taxon>
    </lineage>
</organism>
<reference evidence="7" key="1">
    <citation type="journal article" date="2017" name="Genome Biol.">
        <title>Comparative genomics reveals high biological diversity and specific adaptations in the industrially and medically important fungal genus Aspergillus.</title>
        <authorList>
            <person name="de Vries R.P."/>
            <person name="Riley R."/>
            <person name="Wiebenga A."/>
            <person name="Aguilar-Osorio G."/>
            <person name="Amillis S."/>
            <person name="Uchima C.A."/>
            <person name="Anderluh G."/>
            <person name="Asadollahi M."/>
            <person name="Askin M."/>
            <person name="Barry K."/>
            <person name="Battaglia E."/>
            <person name="Bayram O."/>
            <person name="Benocci T."/>
            <person name="Braus-Stromeyer S.A."/>
            <person name="Caldana C."/>
            <person name="Canovas D."/>
            <person name="Cerqueira G.C."/>
            <person name="Chen F."/>
            <person name="Chen W."/>
            <person name="Choi C."/>
            <person name="Clum A."/>
            <person name="Dos Santos R.A."/>
            <person name="Damasio A.R."/>
            <person name="Diallinas G."/>
            <person name="Emri T."/>
            <person name="Fekete E."/>
            <person name="Flipphi M."/>
            <person name="Freyberg S."/>
            <person name="Gallo A."/>
            <person name="Gournas C."/>
            <person name="Habgood R."/>
            <person name="Hainaut M."/>
            <person name="Harispe M.L."/>
            <person name="Henrissat B."/>
            <person name="Hilden K.S."/>
            <person name="Hope R."/>
            <person name="Hossain A."/>
            <person name="Karabika E."/>
            <person name="Karaffa L."/>
            <person name="Karanyi Z."/>
            <person name="Krasevec N."/>
            <person name="Kuo A."/>
            <person name="Kusch H."/>
            <person name="LaButti K."/>
            <person name="Lagendijk E.L."/>
            <person name="Lapidus A."/>
            <person name="Levasseur A."/>
            <person name="Lindquist E."/>
            <person name="Lipzen A."/>
            <person name="Logrieco A.F."/>
            <person name="MacCabe A."/>
            <person name="Maekelae M.R."/>
            <person name="Malavazi I."/>
            <person name="Melin P."/>
            <person name="Meyer V."/>
            <person name="Mielnichuk N."/>
            <person name="Miskei M."/>
            <person name="Molnar A.P."/>
            <person name="Mule G."/>
            <person name="Ngan C.Y."/>
            <person name="Orejas M."/>
            <person name="Orosz E."/>
            <person name="Ouedraogo J.P."/>
            <person name="Overkamp K.M."/>
            <person name="Park H.-S."/>
            <person name="Perrone G."/>
            <person name="Piumi F."/>
            <person name="Punt P.J."/>
            <person name="Ram A.F."/>
            <person name="Ramon A."/>
            <person name="Rauscher S."/>
            <person name="Record E."/>
            <person name="Riano-Pachon D.M."/>
            <person name="Robert V."/>
            <person name="Roehrig J."/>
            <person name="Ruller R."/>
            <person name="Salamov A."/>
            <person name="Salih N.S."/>
            <person name="Samson R.A."/>
            <person name="Sandor E."/>
            <person name="Sanguinetti M."/>
            <person name="Schuetze T."/>
            <person name="Sepcic K."/>
            <person name="Shelest E."/>
            <person name="Sherlock G."/>
            <person name="Sophianopoulou V."/>
            <person name="Squina F.M."/>
            <person name="Sun H."/>
            <person name="Susca A."/>
            <person name="Todd R.B."/>
            <person name="Tsang A."/>
            <person name="Unkles S.E."/>
            <person name="van de Wiele N."/>
            <person name="van Rossen-Uffink D."/>
            <person name="Oliveira J.V."/>
            <person name="Vesth T.C."/>
            <person name="Visser J."/>
            <person name="Yu J.-H."/>
            <person name="Zhou M."/>
            <person name="Andersen M.R."/>
            <person name="Archer D.B."/>
            <person name="Baker S.E."/>
            <person name="Benoit I."/>
            <person name="Brakhage A.A."/>
            <person name="Braus G.H."/>
            <person name="Fischer R."/>
            <person name="Frisvad J.C."/>
            <person name="Goldman G.H."/>
            <person name="Houbraken J."/>
            <person name="Oakley B."/>
            <person name="Pocsi I."/>
            <person name="Scazzocchio C."/>
            <person name="Seiboth B."/>
            <person name="vanKuyk P.A."/>
            <person name="Wortman J."/>
            <person name="Dyer P.S."/>
            <person name="Grigoriev I.V."/>
        </authorList>
    </citation>
    <scope>NUCLEOTIDE SEQUENCE [LARGE SCALE GENOMIC DNA]</scope>
    <source>
        <strain evidence="7">CBS 593.65</strain>
    </source>
</reference>
<evidence type="ECO:0000256" key="4">
    <source>
        <dbReference type="ARBA" id="ARBA00022827"/>
    </source>
</evidence>
<sequence length="551" mass="62334">MGSISTDSNCVPLVEQPLYTPRRLRVVCIGAGYAGLMLAYKWKNQPGMSDIIDLAIYEKNPDVGGTWFENRYPGVACDVPAHIYTFPFEPNPDWSSFYAAGSEIWEYIKRTTVKYSLDERVQFNSRVSSTVWNDEAGKWTIQVQQHDGTTQQDTADILINGSGILNKWTWPNIPGLQSYRGKLVHSAAWDETLDWANKRVAIIGNGSSAIQILPQMQSSAAHITTYVRSATWIASNFAAEFTPDGKNFRYSEAQKREFREDPDALFRLRKTVEHGFNKQFLTFLRDSPEQATAYHGFKEAMEERLGNDPSLCAKLIPSWQVGCRRITPGDGYLEALQEPNVSVEFRPIEEVTENGIRVCGSTETEEFDIIVCATGFDTTFSPSWELAGKDGIRLADQWRERPEAYFGICASNMPNYFIFNGPNCPVGHGSLLAAMDATADWVLRWCRKIAREDIKSATVKPGAVSDYNTYTQQFHRQKTVWAGGCRSWYKNGGTVTAMYAGSVLHYKEILQEFRAEDFDIEYRSRNRFVFMGNGLTIRETSGGDLAYYVYK</sequence>
<evidence type="ECO:0000256" key="2">
    <source>
        <dbReference type="ARBA" id="ARBA00010139"/>
    </source>
</evidence>
<dbReference type="RefSeq" id="XP_040704840.1">
    <property type="nucleotide sequence ID" value="XM_040851869.1"/>
</dbReference>
<dbReference type="PANTHER" id="PTHR42877:SF11">
    <property type="entry name" value="MONOOXYGENASE, PUTATIVE (AFU_ORTHOLOGUE AFUA_6G13790)-RELATED"/>
    <property type="match status" value="1"/>
</dbReference>
<dbReference type="GO" id="GO:0050660">
    <property type="term" value="F:flavin adenine dinucleotide binding"/>
    <property type="evidence" value="ECO:0007669"/>
    <property type="project" value="InterPro"/>
</dbReference>